<dbReference type="PANTHER" id="PTHR13504:SF34">
    <property type="entry name" value="PROTEIN ADENYLYLTRANSFERASE FICD"/>
    <property type="match status" value="1"/>
</dbReference>
<reference evidence="13 14" key="1">
    <citation type="submission" date="2016-10" db="EMBL/GenBank/DDBJ databases">
        <authorList>
            <person name="Varghese N."/>
            <person name="Submissions S."/>
        </authorList>
    </citation>
    <scope>NUCLEOTIDE SEQUENCE [LARGE SCALE GENOMIC DNA]</scope>
    <source>
        <strain evidence="14">YIM D21,KCTC 23444,ACCC 10710</strain>
    </source>
</reference>
<evidence type="ECO:0000256" key="9">
    <source>
        <dbReference type="PIRSR" id="PIRSR640198-1"/>
    </source>
</evidence>
<dbReference type="InterPro" id="IPR040198">
    <property type="entry name" value="Fido_containing"/>
</dbReference>
<keyword evidence="4 10" id="KW-0547">Nucleotide-binding</keyword>
<evidence type="ECO:0000256" key="6">
    <source>
        <dbReference type="ARBA" id="ARBA00022840"/>
    </source>
</evidence>
<dbReference type="PROSITE" id="PS51459">
    <property type="entry name" value="FIDO"/>
    <property type="match status" value="1"/>
</dbReference>
<evidence type="ECO:0000313" key="14">
    <source>
        <dbReference type="Proteomes" id="UP000325289"/>
    </source>
</evidence>
<evidence type="ECO:0000256" key="10">
    <source>
        <dbReference type="PIRSR" id="PIRSR640198-2"/>
    </source>
</evidence>
<dbReference type="EMBL" id="FOMS01000002">
    <property type="protein sequence ID" value="SFD67761.1"/>
    <property type="molecule type" value="Genomic_DNA"/>
</dbReference>
<sequence length="222" mass="24580">MDEHDDGVRHSQAESAAIVSNPDERARLEAANALKQAQLVQDMVMSGIERSPFKLRPSKVLDLNRCAIQGLDAYAGNWRPGDVEIGKSKHQPPGAHLVPELVEEMCDYVNDNWARRNSIHLASFVMWRLNWIHPFTDGNGRTSRAVSYLVLSVHAGAVFPGRQTIPEQVVANRKPYYDALESADAKFSESEGFPDDIVSGMEDLMSAMLAKQLKGAFDSATE</sequence>
<feature type="active site" evidence="9">
    <location>
        <position position="133"/>
    </location>
</feature>
<dbReference type="OrthoDB" id="9813719at2"/>
<dbReference type="GO" id="GO:0005524">
    <property type="term" value="F:ATP binding"/>
    <property type="evidence" value="ECO:0007669"/>
    <property type="project" value="UniProtKB-KW"/>
</dbReference>
<dbReference type="SUPFAM" id="SSF140931">
    <property type="entry name" value="Fic-like"/>
    <property type="match status" value="1"/>
</dbReference>
<protein>
    <submittedName>
        <fullName evidence="13">Fic/DOC family protein</fullName>
    </submittedName>
</protein>
<feature type="binding site" evidence="10">
    <location>
        <begin position="137"/>
        <end position="144"/>
    </location>
    <ligand>
        <name>ATP</name>
        <dbReference type="ChEBI" id="CHEBI:30616"/>
    </ligand>
</feature>
<dbReference type="RefSeq" id="WP_149754643.1">
    <property type="nucleotide sequence ID" value="NZ_FOMS01000002.1"/>
</dbReference>
<evidence type="ECO:0000256" key="4">
    <source>
        <dbReference type="ARBA" id="ARBA00022741"/>
    </source>
</evidence>
<evidence type="ECO:0000256" key="8">
    <source>
        <dbReference type="ARBA" id="ARBA00023136"/>
    </source>
</evidence>
<comment type="subcellular location">
    <subcellularLocation>
        <location evidence="1">Membrane</location>
        <topology evidence="1">Single-pass membrane protein</topology>
    </subcellularLocation>
</comment>
<dbReference type="InterPro" id="IPR003812">
    <property type="entry name" value="Fido"/>
</dbReference>
<keyword evidence="14" id="KW-1185">Reference proteome</keyword>
<dbReference type="AlphaFoldDB" id="A0A1I1UA69"/>
<dbReference type="Proteomes" id="UP000325289">
    <property type="component" value="Unassembled WGS sequence"/>
</dbReference>
<dbReference type="Pfam" id="PF02661">
    <property type="entry name" value="Fic"/>
    <property type="match status" value="1"/>
</dbReference>
<evidence type="ECO:0000256" key="3">
    <source>
        <dbReference type="ARBA" id="ARBA00022737"/>
    </source>
</evidence>
<dbReference type="Gene3D" id="1.10.3290.10">
    <property type="entry name" value="Fido-like domain"/>
    <property type="match status" value="1"/>
</dbReference>
<feature type="binding site" evidence="10">
    <location>
        <begin position="176"/>
        <end position="177"/>
    </location>
    <ligand>
        <name>ATP</name>
        <dbReference type="ChEBI" id="CHEBI:30616"/>
    </ligand>
</feature>
<feature type="domain" description="Fido" evidence="12">
    <location>
        <begin position="55"/>
        <end position="199"/>
    </location>
</feature>
<organism evidence="13 14">
    <name type="scientific">Roseivivax sediminis</name>
    <dbReference type="NCBI Taxonomy" id="936889"/>
    <lineage>
        <taxon>Bacteria</taxon>
        <taxon>Pseudomonadati</taxon>
        <taxon>Pseudomonadota</taxon>
        <taxon>Alphaproteobacteria</taxon>
        <taxon>Rhodobacterales</taxon>
        <taxon>Roseobacteraceae</taxon>
        <taxon>Roseivivax</taxon>
    </lineage>
</organism>
<gene>
    <name evidence="13" type="ORF">SAMN04515678_102242</name>
</gene>
<keyword evidence="5" id="KW-0802">TPR repeat</keyword>
<dbReference type="PANTHER" id="PTHR13504">
    <property type="entry name" value="FIDO DOMAIN-CONTAINING PROTEIN DDB_G0283145"/>
    <property type="match status" value="1"/>
</dbReference>
<keyword evidence="7" id="KW-1133">Transmembrane helix</keyword>
<evidence type="ECO:0000259" key="12">
    <source>
        <dbReference type="PROSITE" id="PS51459"/>
    </source>
</evidence>
<feature type="region of interest" description="Disordered" evidence="11">
    <location>
        <begin position="1"/>
        <end position="22"/>
    </location>
</feature>
<keyword evidence="3" id="KW-0677">Repeat</keyword>
<proteinExistence type="predicted"/>
<keyword evidence="2" id="KW-0812">Transmembrane</keyword>
<evidence type="ECO:0000256" key="2">
    <source>
        <dbReference type="ARBA" id="ARBA00022692"/>
    </source>
</evidence>
<keyword evidence="8" id="KW-0472">Membrane</keyword>
<evidence type="ECO:0000256" key="5">
    <source>
        <dbReference type="ARBA" id="ARBA00022803"/>
    </source>
</evidence>
<evidence type="ECO:0000256" key="7">
    <source>
        <dbReference type="ARBA" id="ARBA00022989"/>
    </source>
</evidence>
<evidence type="ECO:0000256" key="11">
    <source>
        <dbReference type="SAM" id="MobiDB-lite"/>
    </source>
</evidence>
<evidence type="ECO:0000256" key="1">
    <source>
        <dbReference type="ARBA" id="ARBA00004167"/>
    </source>
</evidence>
<dbReference type="InterPro" id="IPR036597">
    <property type="entry name" value="Fido-like_dom_sf"/>
</dbReference>
<evidence type="ECO:0000313" key="13">
    <source>
        <dbReference type="EMBL" id="SFD67761.1"/>
    </source>
</evidence>
<dbReference type="GO" id="GO:0016020">
    <property type="term" value="C:membrane"/>
    <property type="evidence" value="ECO:0007669"/>
    <property type="project" value="UniProtKB-SubCell"/>
</dbReference>
<accession>A0A1I1UA69</accession>
<name>A0A1I1UA69_9RHOB</name>
<keyword evidence="6 10" id="KW-0067">ATP-binding</keyword>
<feature type="compositionally biased region" description="Basic and acidic residues" evidence="11">
    <location>
        <begin position="1"/>
        <end position="12"/>
    </location>
</feature>